<sequence>MNTFKLNFTPISFHLLLFSLLALTGNGTLQDDVCALINCGEGACKASNASVLGFDCECYSGWKKIQIGPLTFPSCIVPNCTVDFGCGNGAPPPPPPPPFDLLNPCNLVWCGDGTCVANGTGHICQCTEDSANLFNMTGFACLKKCYLGADCTDLVLGKSPPSPPPPAPTSSATSILNGLLEASNSFKHLCALSMILLAAAFQTWL</sequence>
<evidence type="ECO:0000313" key="2">
    <source>
        <dbReference type="Proteomes" id="UP000309997"/>
    </source>
</evidence>
<protein>
    <submittedName>
        <fullName evidence="1">Uncharacterized protein</fullName>
    </submittedName>
</protein>
<gene>
    <name evidence="1" type="ORF">D5086_006376</name>
</gene>
<name>A0ACC4CMJ2_POPAL</name>
<reference evidence="1 2" key="1">
    <citation type="journal article" date="2024" name="Plant Biotechnol. J.">
        <title>Genome and CRISPR/Cas9 system of a widespread forest tree (Populus alba) in the world.</title>
        <authorList>
            <person name="Liu Y.J."/>
            <person name="Jiang P.F."/>
            <person name="Han X.M."/>
            <person name="Li X.Y."/>
            <person name="Wang H.M."/>
            <person name="Wang Y.J."/>
            <person name="Wang X.X."/>
            <person name="Zeng Q.Y."/>
        </authorList>
    </citation>
    <scope>NUCLEOTIDE SEQUENCE [LARGE SCALE GENOMIC DNA]</scope>
    <source>
        <strain evidence="2">cv. PAL-ZL1</strain>
    </source>
</reference>
<accession>A0ACC4CMJ2</accession>
<dbReference type="EMBL" id="RCHU02000003">
    <property type="protein sequence ID" value="KAL3598458.1"/>
    <property type="molecule type" value="Genomic_DNA"/>
</dbReference>
<evidence type="ECO:0000313" key="1">
    <source>
        <dbReference type="EMBL" id="KAL3598458.1"/>
    </source>
</evidence>
<keyword evidence="2" id="KW-1185">Reference proteome</keyword>
<comment type="caution">
    <text evidence="1">The sequence shown here is derived from an EMBL/GenBank/DDBJ whole genome shotgun (WGS) entry which is preliminary data.</text>
</comment>
<dbReference type="Proteomes" id="UP000309997">
    <property type="component" value="Unassembled WGS sequence"/>
</dbReference>
<organism evidence="1 2">
    <name type="scientific">Populus alba</name>
    <name type="common">White poplar</name>
    <dbReference type="NCBI Taxonomy" id="43335"/>
    <lineage>
        <taxon>Eukaryota</taxon>
        <taxon>Viridiplantae</taxon>
        <taxon>Streptophyta</taxon>
        <taxon>Embryophyta</taxon>
        <taxon>Tracheophyta</taxon>
        <taxon>Spermatophyta</taxon>
        <taxon>Magnoliopsida</taxon>
        <taxon>eudicotyledons</taxon>
        <taxon>Gunneridae</taxon>
        <taxon>Pentapetalae</taxon>
        <taxon>rosids</taxon>
        <taxon>fabids</taxon>
        <taxon>Malpighiales</taxon>
        <taxon>Salicaceae</taxon>
        <taxon>Saliceae</taxon>
        <taxon>Populus</taxon>
    </lineage>
</organism>
<proteinExistence type="predicted"/>